<dbReference type="AlphaFoldDB" id="A0A0D1Z660"/>
<organism evidence="3 4">
    <name type="scientific">Cladophialophora immunda</name>
    <dbReference type="NCBI Taxonomy" id="569365"/>
    <lineage>
        <taxon>Eukaryota</taxon>
        <taxon>Fungi</taxon>
        <taxon>Dikarya</taxon>
        <taxon>Ascomycota</taxon>
        <taxon>Pezizomycotina</taxon>
        <taxon>Eurotiomycetes</taxon>
        <taxon>Chaetothyriomycetidae</taxon>
        <taxon>Chaetothyriales</taxon>
        <taxon>Herpotrichiellaceae</taxon>
        <taxon>Cladophialophora</taxon>
    </lineage>
</organism>
<keyword evidence="4" id="KW-1185">Reference proteome</keyword>
<dbReference type="InterPro" id="IPR050300">
    <property type="entry name" value="GDXG_lipolytic_enzyme"/>
</dbReference>
<proteinExistence type="predicted"/>
<dbReference type="InterPro" id="IPR029058">
    <property type="entry name" value="AB_hydrolase_fold"/>
</dbReference>
<sequence length="341" mass="37282">MVTAGTMVAPSHSHLSQIHPSFVGHVQDVNVAFDKIWTFQTVNELRKNFSGARVNYPSFAPTQGYVISHERAPLSDGTDMEIRVYRPENKKGRLPMFYVCHGGGWTVGGHDSEAIMNLTSCVQAGITVISVDYRRAPEHPFPTPMNDAFEGLLWVLDNAASLQVDPSKVIVGGSSSGANLAAAVALRARDSGLQGIIGQVLNIPALCHPKHFPTSKYELLSFAQNKDSPTTNSERMQWFWDQYLPDQNTHAYANPLLASSHSGLPPCLIQVAGMDPLRDEGMAYASALEVADVPTTLKIFPGLPHGFIMILTLPQTAEYYRNVVEWISQLLGALQPTEIDG</sequence>
<evidence type="ECO:0000259" key="2">
    <source>
        <dbReference type="Pfam" id="PF07859"/>
    </source>
</evidence>
<dbReference type="RefSeq" id="XP_016243272.1">
    <property type="nucleotide sequence ID" value="XM_016398710.1"/>
</dbReference>
<dbReference type="HOGENOM" id="CLU_012494_6_3_1"/>
<feature type="domain" description="Alpha/beta hydrolase fold-3" evidence="2">
    <location>
        <begin position="100"/>
        <end position="308"/>
    </location>
</feature>
<dbReference type="InterPro" id="IPR013094">
    <property type="entry name" value="AB_hydrolase_3"/>
</dbReference>
<evidence type="ECO:0000256" key="1">
    <source>
        <dbReference type="ARBA" id="ARBA00022801"/>
    </source>
</evidence>
<dbReference type="PANTHER" id="PTHR48081">
    <property type="entry name" value="AB HYDROLASE SUPERFAMILY PROTEIN C4A8.06C"/>
    <property type="match status" value="1"/>
</dbReference>
<dbReference type="VEuPathDB" id="FungiDB:PV07_11288"/>
<protein>
    <recommendedName>
        <fullName evidence="2">Alpha/beta hydrolase fold-3 domain-containing protein</fullName>
    </recommendedName>
</protein>
<dbReference type="EMBL" id="KN847046">
    <property type="protein sequence ID" value="KIW23056.1"/>
    <property type="molecule type" value="Genomic_DNA"/>
</dbReference>
<dbReference type="Pfam" id="PF07859">
    <property type="entry name" value="Abhydrolase_3"/>
    <property type="match status" value="1"/>
</dbReference>
<dbReference type="Gene3D" id="3.40.50.1820">
    <property type="entry name" value="alpha/beta hydrolase"/>
    <property type="match status" value="1"/>
</dbReference>
<evidence type="ECO:0000313" key="3">
    <source>
        <dbReference type="EMBL" id="KIW23056.1"/>
    </source>
</evidence>
<keyword evidence="1" id="KW-0378">Hydrolase</keyword>
<accession>A0A0D1Z660</accession>
<evidence type="ECO:0000313" key="4">
    <source>
        <dbReference type="Proteomes" id="UP000054466"/>
    </source>
</evidence>
<dbReference type="PANTHER" id="PTHR48081:SF8">
    <property type="entry name" value="ALPHA_BETA HYDROLASE FOLD-3 DOMAIN-CONTAINING PROTEIN-RELATED"/>
    <property type="match status" value="1"/>
</dbReference>
<dbReference type="GO" id="GO:0016787">
    <property type="term" value="F:hydrolase activity"/>
    <property type="evidence" value="ECO:0007669"/>
    <property type="project" value="UniProtKB-KW"/>
</dbReference>
<gene>
    <name evidence="3" type="ORF">PV07_11288</name>
</gene>
<dbReference type="OrthoDB" id="408631at2759"/>
<name>A0A0D1Z660_9EURO</name>
<dbReference type="GeneID" id="27350482"/>
<dbReference type="SUPFAM" id="SSF53474">
    <property type="entry name" value="alpha/beta-Hydrolases"/>
    <property type="match status" value="1"/>
</dbReference>
<dbReference type="STRING" id="569365.A0A0D1Z660"/>
<dbReference type="Proteomes" id="UP000054466">
    <property type="component" value="Unassembled WGS sequence"/>
</dbReference>
<reference evidence="3 4" key="1">
    <citation type="submission" date="2015-01" db="EMBL/GenBank/DDBJ databases">
        <title>The Genome Sequence of Cladophialophora immunda CBS83496.</title>
        <authorList>
            <consortium name="The Broad Institute Genomics Platform"/>
            <person name="Cuomo C."/>
            <person name="de Hoog S."/>
            <person name="Gorbushina A."/>
            <person name="Stielow B."/>
            <person name="Teixiera M."/>
            <person name="Abouelleil A."/>
            <person name="Chapman S.B."/>
            <person name="Priest M."/>
            <person name="Young S.K."/>
            <person name="Wortman J."/>
            <person name="Nusbaum C."/>
            <person name="Birren B."/>
        </authorList>
    </citation>
    <scope>NUCLEOTIDE SEQUENCE [LARGE SCALE GENOMIC DNA]</scope>
    <source>
        <strain evidence="3 4">CBS 83496</strain>
    </source>
</reference>